<dbReference type="Gene3D" id="1.10.275.10">
    <property type="entry name" value="Fumarase/aspartase (N-terminal domain)"/>
    <property type="match status" value="1"/>
</dbReference>
<dbReference type="Gene3D" id="1.20.200.10">
    <property type="entry name" value="Fumarase/aspartase (Central domain)"/>
    <property type="match status" value="1"/>
</dbReference>
<reference evidence="7 8" key="1">
    <citation type="journal article" date="2012" name="ISME J.">
        <title>Nitrification expanded: discovery, physiology and genomics of a nitrite-oxidizing bacterium from the phylum Chloroflexi.</title>
        <authorList>
            <person name="Sorokin D.Y."/>
            <person name="Lucker S."/>
            <person name="Vejmelkova D."/>
            <person name="Kostrikina N.A."/>
            <person name="Kleerebezem R."/>
            <person name="Rijpstra W.I."/>
            <person name="Damste J.S."/>
            <person name="Le Paslier D."/>
            <person name="Muyzer G."/>
            <person name="Wagner M."/>
            <person name="van Loosdrecht M.C."/>
            <person name="Daims H."/>
        </authorList>
    </citation>
    <scope>NUCLEOTIDE SEQUENCE [LARGE SCALE GENOMIC DNA]</scope>
    <source>
        <strain evidence="8">none</strain>
    </source>
</reference>
<dbReference type="GO" id="GO:0004056">
    <property type="term" value="F:argininosuccinate lyase activity"/>
    <property type="evidence" value="ECO:0007669"/>
    <property type="project" value="UniProtKB-UniRule"/>
</dbReference>
<dbReference type="AlphaFoldDB" id="I4EHS2"/>
<keyword evidence="5 7" id="KW-0456">Lyase</keyword>
<dbReference type="PROSITE" id="PS00163">
    <property type="entry name" value="FUMARATE_LYASES"/>
    <property type="match status" value="1"/>
</dbReference>
<name>I4EHS2_9BACT</name>
<evidence type="ECO:0000259" key="6">
    <source>
        <dbReference type="Pfam" id="PF00206"/>
    </source>
</evidence>
<dbReference type="EC" id="4.3.2.1" evidence="3 5"/>
<keyword evidence="5" id="KW-0963">Cytoplasm</keyword>
<dbReference type="PANTHER" id="PTHR43814">
    <property type="entry name" value="ARGININOSUCCINATE LYASE"/>
    <property type="match status" value="1"/>
</dbReference>
<evidence type="ECO:0000256" key="4">
    <source>
        <dbReference type="ARBA" id="ARBA00022571"/>
    </source>
</evidence>
<comment type="catalytic activity">
    <reaction evidence="1 5">
        <text>2-(N(omega)-L-arginino)succinate = fumarate + L-arginine</text>
        <dbReference type="Rhea" id="RHEA:24020"/>
        <dbReference type="ChEBI" id="CHEBI:29806"/>
        <dbReference type="ChEBI" id="CHEBI:32682"/>
        <dbReference type="ChEBI" id="CHEBI:57472"/>
        <dbReference type="EC" id="4.3.2.1"/>
    </reaction>
</comment>
<evidence type="ECO:0000313" key="8">
    <source>
        <dbReference type="Proteomes" id="UP000004221"/>
    </source>
</evidence>
<dbReference type="CDD" id="cd01359">
    <property type="entry name" value="Argininosuccinate_lyase"/>
    <property type="match status" value="1"/>
</dbReference>
<evidence type="ECO:0000256" key="2">
    <source>
        <dbReference type="ARBA" id="ARBA00004941"/>
    </source>
</evidence>
<proteinExistence type="inferred from homology"/>
<evidence type="ECO:0000256" key="1">
    <source>
        <dbReference type="ARBA" id="ARBA00000985"/>
    </source>
</evidence>
<dbReference type="GO" id="GO:0005829">
    <property type="term" value="C:cytosol"/>
    <property type="evidence" value="ECO:0007669"/>
    <property type="project" value="TreeGrafter"/>
</dbReference>
<keyword evidence="8" id="KW-1185">Reference proteome</keyword>
<dbReference type="Gene3D" id="1.10.40.30">
    <property type="entry name" value="Fumarase/aspartase (C-terminal domain)"/>
    <property type="match status" value="1"/>
</dbReference>
<dbReference type="OrthoDB" id="9769623at2"/>
<comment type="pathway">
    <text evidence="2 5">Amino-acid biosynthesis; L-arginine biosynthesis; L-arginine from L-ornithine and carbamoyl phosphate: step 3/3.</text>
</comment>
<dbReference type="InterPro" id="IPR020557">
    <property type="entry name" value="Fumarate_lyase_CS"/>
</dbReference>
<evidence type="ECO:0000313" key="7">
    <source>
        <dbReference type="EMBL" id="CCF84234.1"/>
    </source>
</evidence>
<keyword evidence="5" id="KW-0028">Amino-acid biosynthesis</keyword>
<comment type="caution">
    <text evidence="7">The sequence shown here is derived from an EMBL/GenBank/DDBJ whole genome shotgun (WGS) entry which is preliminary data.</text>
</comment>
<dbReference type="HAMAP" id="MF_00006">
    <property type="entry name" value="Arg_succ_lyase"/>
    <property type="match status" value="1"/>
</dbReference>
<dbReference type="InterPro" id="IPR000362">
    <property type="entry name" value="Fumarate_lyase_fam"/>
</dbReference>
<dbReference type="PRINTS" id="PR00145">
    <property type="entry name" value="ARGSUCLYASE"/>
</dbReference>
<dbReference type="Pfam" id="PF00206">
    <property type="entry name" value="Lyase_1"/>
    <property type="match status" value="1"/>
</dbReference>
<protein>
    <recommendedName>
        <fullName evidence="3 5">Argininosuccinate lyase</fullName>
        <shortName evidence="5">ASAL</shortName>
        <ecNumber evidence="3 5">4.3.2.1</ecNumber>
    </recommendedName>
    <alternativeName>
        <fullName evidence="5">Arginosuccinase</fullName>
    </alternativeName>
</protein>
<dbReference type="Proteomes" id="UP000004221">
    <property type="component" value="Unassembled WGS sequence"/>
</dbReference>
<dbReference type="EMBL" id="CAGS01000252">
    <property type="protein sequence ID" value="CCF84234.1"/>
    <property type="molecule type" value="Genomic_DNA"/>
</dbReference>
<evidence type="ECO:0000256" key="5">
    <source>
        <dbReference type="HAMAP-Rule" id="MF_00006"/>
    </source>
</evidence>
<dbReference type="SUPFAM" id="SSF48557">
    <property type="entry name" value="L-aspartase-like"/>
    <property type="match status" value="1"/>
</dbReference>
<comment type="similarity">
    <text evidence="5">Belongs to the lyase 1 family. Argininosuccinate lyase subfamily.</text>
</comment>
<gene>
    <name evidence="5 7" type="primary">argH</name>
    <name evidence="7" type="ORF">NITHO_3250002</name>
</gene>
<dbReference type="NCBIfam" id="TIGR00838">
    <property type="entry name" value="argH"/>
    <property type="match status" value="1"/>
</dbReference>
<dbReference type="RefSeq" id="WP_008478255.1">
    <property type="nucleotide sequence ID" value="NZ_CAGS01000252.1"/>
</dbReference>
<dbReference type="PANTHER" id="PTHR43814:SF1">
    <property type="entry name" value="ARGININOSUCCINATE LYASE"/>
    <property type="match status" value="1"/>
</dbReference>
<evidence type="ECO:0000256" key="3">
    <source>
        <dbReference type="ARBA" id="ARBA00012338"/>
    </source>
</evidence>
<dbReference type="InterPro" id="IPR024083">
    <property type="entry name" value="Fumarase/histidase_N"/>
</dbReference>
<feature type="domain" description="Fumarate lyase N-terminal" evidence="6">
    <location>
        <begin position="27"/>
        <end position="301"/>
    </location>
</feature>
<dbReference type="GO" id="GO:0042450">
    <property type="term" value="P:L-arginine biosynthetic process via ornithine"/>
    <property type="evidence" value="ECO:0007669"/>
    <property type="project" value="UniProtKB-UniRule"/>
</dbReference>
<organism evidence="7 8">
    <name type="scientific">Nitrolancea hollandica Lb</name>
    <dbReference type="NCBI Taxonomy" id="1129897"/>
    <lineage>
        <taxon>Bacteria</taxon>
        <taxon>Pseudomonadati</taxon>
        <taxon>Thermomicrobiota</taxon>
        <taxon>Thermomicrobia</taxon>
        <taxon>Sphaerobacterales</taxon>
        <taxon>Sphaerobacterineae</taxon>
        <taxon>Sphaerobacteraceae</taxon>
        <taxon>Nitrolancea</taxon>
    </lineage>
</organism>
<sequence>MTTKLWDKGYQINQEIEKFEIGDDVVYDNRLILPDVLGSIAHAAGLAKVGLLTAGEFAELRRELVAIADQADAGAFKVEAGDEDVHTKIENTLVARLGDVGKKIHTARSRNDQVLVDLRLYLKQVAPRVQFAILECCDALLDLAERHRLTPMPGYTHMQRAMLSSVGVWAGAYLQALLDDLSLLDAALAVNDQCPLGSAASYGVPLPIDRQYVSDLLGFRAAQRNVLYAQNTRGKFEAMVVQALAQVMLDLSKLAQDILLFTTAEFRFFTVSAEFTTGSSIMPQKKNLGAMELLRAKGMTVLSYQQQIMSVLVGLPSGYNMDYQETKRPFIDAIDLVVQSASVAALTVRQLVPNEPGLLAACTPELFATDVAYELVAQGVPFRDAYRQIGTSLETLTAMDPHEQLAKRTHLGTSGDLRLEEDAARIATAKQAAIDRQAAFAAVIERLSSGDINGI</sequence>
<keyword evidence="4 5" id="KW-0055">Arginine biosynthesis</keyword>
<dbReference type="InterPro" id="IPR008948">
    <property type="entry name" value="L-Aspartase-like"/>
</dbReference>
<dbReference type="PRINTS" id="PR00149">
    <property type="entry name" value="FUMRATELYASE"/>
</dbReference>
<accession>I4EHS2</accession>
<dbReference type="InterPro" id="IPR022761">
    <property type="entry name" value="Fumarate_lyase_N"/>
</dbReference>
<comment type="subcellular location">
    <subcellularLocation>
        <location evidence="5">Cytoplasm</location>
    </subcellularLocation>
</comment>
<dbReference type="UniPathway" id="UPA00068">
    <property type="reaction ID" value="UER00114"/>
</dbReference>
<dbReference type="InterPro" id="IPR009049">
    <property type="entry name" value="Argininosuccinate_lyase"/>
</dbReference>